<keyword evidence="2" id="KW-1185">Reference proteome</keyword>
<sequence length="80" mass="9671">KEKLNQIREDRIKELEDKQPGSNDFNRIRDGIHDKTRLLSLESDRIWFRTIRDSKDLTESQRIALNIQRDEKLKTLSNEY</sequence>
<reference evidence="1" key="1">
    <citation type="submission" date="2021-06" db="EMBL/GenBank/DDBJ databases">
        <authorList>
            <person name="Kallberg Y."/>
            <person name="Tangrot J."/>
            <person name="Rosling A."/>
        </authorList>
    </citation>
    <scope>NUCLEOTIDE SEQUENCE</scope>
    <source>
        <strain evidence="1">28 12/20/2015</strain>
    </source>
</reference>
<protein>
    <submittedName>
        <fullName evidence="1">15273_t:CDS:1</fullName>
    </submittedName>
</protein>
<comment type="caution">
    <text evidence="1">The sequence shown here is derived from an EMBL/GenBank/DDBJ whole genome shotgun (WGS) entry which is preliminary data.</text>
</comment>
<evidence type="ECO:0000313" key="1">
    <source>
        <dbReference type="EMBL" id="CAG8455372.1"/>
    </source>
</evidence>
<accession>A0ACA9K6E3</accession>
<proteinExistence type="predicted"/>
<gene>
    <name evidence="1" type="ORF">SPELUC_LOCUS1012</name>
</gene>
<feature type="non-terminal residue" evidence="1">
    <location>
        <position position="1"/>
    </location>
</feature>
<dbReference type="Proteomes" id="UP000789366">
    <property type="component" value="Unassembled WGS sequence"/>
</dbReference>
<organism evidence="1 2">
    <name type="scientific">Cetraspora pellucida</name>
    <dbReference type="NCBI Taxonomy" id="1433469"/>
    <lineage>
        <taxon>Eukaryota</taxon>
        <taxon>Fungi</taxon>
        <taxon>Fungi incertae sedis</taxon>
        <taxon>Mucoromycota</taxon>
        <taxon>Glomeromycotina</taxon>
        <taxon>Glomeromycetes</taxon>
        <taxon>Diversisporales</taxon>
        <taxon>Gigasporaceae</taxon>
        <taxon>Cetraspora</taxon>
    </lineage>
</organism>
<evidence type="ECO:0000313" key="2">
    <source>
        <dbReference type="Proteomes" id="UP000789366"/>
    </source>
</evidence>
<name>A0ACA9K6E3_9GLOM</name>
<dbReference type="EMBL" id="CAJVPW010000473">
    <property type="protein sequence ID" value="CAG8455372.1"/>
    <property type="molecule type" value="Genomic_DNA"/>
</dbReference>